<dbReference type="GO" id="GO:0051536">
    <property type="term" value="F:iron-sulfur cluster binding"/>
    <property type="evidence" value="ECO:0007669"/>
    <property type="project" value="UniProtKB-KW"/>
</dbReference>
<dbReference type="NCBIfam" id="TIGR04085">
    <property type="entry name" value="rSAM_more_4Fe4S"/>
    <property type="match status" value="1"/>
</dbReference>
<keyword evidence="3" id="KW-0408">Iron</keyword>
<dbReference type="GO" id="GO:0046872">
    <property type="term" value="F:metal ion binding"/>
    <property type="evidence" value="ECO:0007669"/>
    <property type="project" value="UniProtKB-KW"/>
</dbReference>
<dbReference type="PANTHER" id="PTHR11228">
    <property type="entry name" value="RADICAL SAM DOMAIN PROTEIN"/>
    <property type="match status" value="1"/>
</dbReference>
<name>A0A9D1S4K3_9FIRM</name>
<dbReference type="SFLD" id="SFLDG01386">
    <property type="entry name" value="main_SPASM_domain-containing"/>
    <property type="match status" value="1"/>
</dbReference>
<dbReference type="CDD" id="cd01335">
    <property type="entry name" value="Radical_SAM"/>
    <property type="match status" value="1"/>
</dbReference>
<keyword evidence="4" id="KW-0411">Iron-sulfur</keyword>
<evidence type="ECO:0000313" key="6">
    <source>
        <dbReference type="EMBL" id="HIU46342.1"/>
    </source>
</evidence>
<dbReference type="EMBL" id="DVNK01000027">
    <property type="protein sequence ID" value="HIU46342.1"/>
    <property type="molecule type" value="Genomic_DNA"/>
</dbReference>
<keyword evidence="2" id="KW-0479">Metal-binding</keyword>
<proteinExistence type="predicted"/>
<dbReference type="SFLD" id="SFLDS00029">
    <property type="entry name" value="Radical_SAM"/>
    <property type="match status" value="1"/>
</dbReference>
<dbReference type="InterPro" id="IPR013785">
    <property type="entry name" value="Aldolase_TIM"/>
</dbReference>
<evidence type="ECO:0000256" key="1">
    <source>
        <dbReference type="ARBA" id="ARBA00022691"/>
    </source>
</evidence>
<evidence type="ECO:0000259" key="5">
    <source>
        <dbReference type="PROSITE" id="PS51918"/>
    </source>
</evidence>
<evidence type="ECO:0000256" key="2">
    <source>
        <dbReference type="ARBA" id="ARBA00022723"/>
    </source>
</evidence>
<dbReference type="SFLD" id="SFLDG01067">
    <property type="entry name" value="SPASM/twitch_domain_containing"/>
    <property type="match status" value="1"/>
</dbReference>
<dbReference type="SUPFAM" id="SSF102114">
    <property type="entry name" value="Radical SAM enzymes"/>
    <property type="match status" value="1"/>
</dbReference>
<evidence type="ECO:0000256" key="4">
    <source>
        <dbReference type="ARBA" id="ARBA00023014"/>
    </source>
</evidence>
<dbReference type="AlphaFoldDB" id="A0A9D1S4K3"/>
<reference evidence="6" key="1">
    <citation type="submission" date="2020-10" db="EMBL/GenBank/DDBJ databases">
        <authorList>
            <person name="Gilroy R."/>
        </authorList>
    </citation>
    <scope>NUCLEOTIDE SEQUENCE</scope>
    <source>
        <strain evidence="6">ChiSxjej2B14-8506</strain>
    </source>
</reference>
<accession>A0A9D1S4K3</accession>
<dbReference type="InterPro" id="IPR023885">
    <property type="entry name" value="4Fe4S-binding_SPASM_dom"/>
</dbReference>
<dbReference type="Pfam" id="PF04055">
    <property type="entry name" value="Radical_SAM"/>
    <property type="match status" value="1"/>
</dbReference>
<organism evidence="6 7">
    <name type="scientific">Candidatus Fimadaptatus faecigallinarum</name>
    <dbReference type="NCBI Taxonomy" id="2840814"/>
    <lineage>
        <taxon>Bacteria</taxon>
        <taxon>Bacillati</taxon>
        <taxon>Bacillota</taxon>
        <taxon>Clostridia</taxon>
        <taxon>Eubacteriales</taxon>
        <taxon>Candidatus Fimadaptatus</taxon>
    </lineage>
</organism>
<reference evidence="6" key="2">
    <citation type="journal article" date="2021" name="PeerJ">
        <title>Extensive microbial diversity within the chicken gut microbiome revealed by metagenomics and culture.</title>
        <authorList>
            <person name="Gilroy R."/>
            <person name="Ravi A."/>
            <person name="Getino M."/>
            <person name="Pursley I."/>
            <person name="Horton D.L."/>
            <person name="Alikhan N.F."/>
            <person name="Baker D."/>
            <person name="Gharbi K."/>
            <person name="Hall N."/>
            <person name="Watson M."/>
            <person name="Adriaenssens E.M."/>
            <person name="Foster-Nyarko E."/>
            <person name="Jarju S."/>
            <person name="Secka A."/>
            <person name="Antonio M."/>
            <person name="Oren A."/>
            <person name="Chaudhuri R.R."/>
            <person name="La Ragione R."/>
            <person name="Hildebrand F."/>
            <person name="Pallen M.J."/>
        </authorList>
    </citation>
    <scope>NUCLEOTIDE SEQUENCE</scope>
    <source>
        <strain evidence="6">ChiSxjej2B14-8506</strain>
    </source>
</reference>
<protein>
    <submittedName>
        <fullName evidence="6">Radical SAM protein</fullName>
    </submittedName>
</protein>
<dbReference type="GO" id="GO:0003824">
    <property type="term" value="F:catalytic activity"/>
    <property type="evidence" value="ECO:0007669"/>
    <property type="project" value="InterPro"/>
</dbReference>
<evidence type="ECO:0000313" key="7">
    <source>
        <dbReference type="Proteomes" id="UP000824123"/>
    </source>
</evidence>
<dbReference type="InterPro" id="IPR007197">
    <property type="entry name" value="rSAM"/>
</dbReference>
<dbReference type="PANTHER" id="PTHR11228:SF35">
    <property type="entry name" value="MOLYBDENUM COFACTOR BIOSYNTHESIS PROTEIN A-RELATED"/>
    <property type="match status" value="1"/>
</dbReference>
<dbReference type="Gene3D" id="3.20.20.70">
    <property type="entry name" value="Aldolase class I"/>
    <property type="match status" value="1"/>
</dbReference>
<feature type="domain" description="Radical SAM core" evidence="5">
    <location>
        <begin position="84"/>
        <end position="300"/>
    </location>
</feature>
<evidence type="ECO:0000256" key="3">
    <source>
        <dbReference type="ARBA" id="ARBA00023004"/>
    </source>
</evidence>
<keyword evidence="1" id="KW-0949">S-adenosyl-L-methionine</keyword>
<gene>
    <name evidence="6" type="ORF">IAC59_03670</name>
</gene>
<dbReference type="Proteomes" id="UP000824123">
    <property type="component" value="Unassembled WGS sequence"/>
</dbReference>
<dbReference type="InterPro" id="IPR050377">
    <property type="entry name" value="Radical_SAM_PqqE_MftC-like"/>
</dbReference>
<sequence length="475" mass="53990">MRYILNKDVGLRRWRRVPFAYYRRRERNARGVSKETFDLLLRCDGIQDIRDDEPIAPLVTRELCHPAGAGEQLTSWQRFRSYDNEYFPALNWMLTGKCNLNCLHCFNAADNARLQSEFTLEEAMRLIDEAAACGIHAFTLTGGEPMFHKDFMRIFKGIYERDMFVEELNTNGTFITREILREMKSMGANPKFKISFDGLGCHDWLRNQKGAEMVALKAIELCVEEGFEVMAQTNVHRLNADAMLPTAQLLSDMGVSGMRIIRTSEAPRWVQNAGEAGLSWNEYFDRMLEFIEAYVQTGCTMDVNVWQMATICPAFRKYRPTAVGCDAREYRDSLPVCRCNRGLVAVAADGNLYPCHQMSGYYVKNGKFLGNVKADGLKIHLQQGAYLQEVQTTLKQLKERNSQCAACQWFRHCCGGCRACAMALTGDRFGVDSSKCIFFKQGYLEKLADALKGYTCSIRLPEVSAGDSKDEIQNV</sequence>
<comment type="caution">
    <text evidence="6">The sequence shown here is derived from an EMBL/GenBank/DDBJ whole genome shotgun (WGS) entry which is preliminary data.</text>
</comment>
<dbReference type="InterPro" id="IPR058240">
    <property type="entry name" value="rSAM_sf"/>
</dbReference>
<dbReference type="PROSITE" id="PS51918">
    <property type="entry name" value="RADICAL_SAM"/>
    <property type="match status" value="1"/>
</dbReference>